<feature type="domain" description="Poly-beta-hydroxybutyrate polymerase N-terminal" evidence="3">
    <location>
        <begin position="93"/>
        <end position="176"/>
    </location>
</feature>
<proteinExistence type="predicted"/>
<keyword evidence="5" id="KW-1185">Reference proteome</keyword>
<reference evidence="4 5" key="1">
    <citation type="submission" date="2019-08" db="EMBL/GenBank/DDBJ databases">
        <title>Paraburkholderia sp. DCY113.</title>
        <authorList>
            <person name="Kang J."/>
        </authorList>
    </citation>
    <scope>NUCLEOTIDE SEQUENCE [LARGE SCALE GENOMIC DNA]</scope>
    <source>
        <strain evidence="4 5">DCY113</strain>
    </source>
</reference>
<evidence type="ECO:0000259" key="3">
    <source>
        <dbReference type="Pfam" id="PF07167"/>
    </source>
</evidence>
<dbReference type="GO" id="GO:0042619">
    <property type="term" value="P:poly-hydroxybutyrate biosynthetic process"/>
    <property type="evidence" value="ECO:0007669"/>
    <property type="project" value="InterPro"/>
</dbReference>
<organism evidence="4 5">
    <name type="scientific">Paraburkholderia panacisoli</name>
    <dbReference type="NCBI Taxonomy" id="2603818"/>
    <lineage>
        <taxon>Bacteria</taxon>
        <taxon>Pseudomonadati</taxon>
        <taxon>Pseudomonadota</taxon>
        <taxon>Betaproteobacteria</taxon>
        <taxon>Burkholderiales</taxon>
        <taxon>Burkholderiaceae</taxon>
        <taxon>Paraburkholderia</taxon>
    </lineage>
</organism>
<accession>A0A5B0G297</accession>
<protein>
    <submittedName>
        <fullName evidence="4">Class I poly(R)-hydroxyalkanoic acid synthase</fullName>
    </submittedName>
</protein>
<feature type="non-terminal residue" evidence="4">
    <location>
        <position position="176"/>
    </location>
</feature>
<dbReference type="Proteomes" id="UP000325273">
    <property type="component" value="Unassembled WGS sequence"/>
</dbReference>
<evidence type="ECO:0000313" key="4">
    <source>
        <dbReference type="EMBL" id="KAA0996130.1"/>
    </source>
</evidence>
<dbReference type="AlphaFoldDB" id="A0A5B0G297"/>
<dbReference type="Pfam" id="PF07167">
    <property type="entry name" value="PhaC_N"/>
    <property type="match status" value="1"/>
</dbReference>
<keyword evidence="2" id="KW-0012">Acyltransferase</keyword>
<evidence type="ECO:0000313" key="5">
    <source>
        <dbReference type="Proteomes" id="UP000325273"/>
    </source>
</evidence>
<evidence type="ECO:0000256" key="1">
    <source>
        <dbReference type="ARBA" id="ARBA00022679"/>
    </source>
</evidence>
<comment type="caution">
    <text evidence="4">The sequence shown here is derived from an EMBL/GenBank/DDBJ whole genome shotgun (WGS) entry which is preliminary data.</text>
</comment>
<dbReference type="PANTHER" id="PTHR36837:SF5">
    <property type="entry name" value="POLY-3-HYDROXYBUTYRATE SYNTHASE"/>
    <property type="match status" value="1"/>
</dbReference>
<evidence type="ECO:0000256" key="2">
    <source>
        <dbReference type="ARBA" id="ARBA00023315"/>
    </source>
</evidence>
<name>A0A5B0G297_9BURK</name>
<dbReference type="EMBL" id="VTUZ01000104">
    <property type="protein sequence ID" value="KAA0996130.1"/>
    <property type="molecule type" value="Genomic_DNA"/>
</dbReference>
<dbReference type="PANTHER" id="PTHR36837">
    <property type="entry name" value="POLY(3-HYDROXYALKANOATE) POLYMERASE SUBUNIT PHAC"/>
    <property type="match status" value="1"/>
</dbReference>
<keyword evidence="1" id="KW-0808">Transferase</keyword>
<dbReference type="InterPro" id="IPR010941">
    <property type="entry name" value="PhaC_N"/>
</dbReference>
<gene>
    <name evidence="4" type="ORF">FVF58_50410</name>
</gene>
<dbReference type="GO" id="GO:0016746">
    <property type="term" value="F:acyltransferase activity"/>
    <property type="evidence" value="ECO:0007669"/>
    <property type="project" value="UniProtKB-KW"/>
</dbReference>
<dbReference type="InterPro" id="IPR051321">
    <property type="entry name" value="PHA/PHB_synthase"/>
</dbReference>
<sequence>MENSITSPSHVPDEFVQGFIKSGQSLWQAMVCPAGMFPRADAVSVGADGTGGVGVLVELQLNYFQQHLALWTRMMASAAGQPDNATGASEKGDRRFKATAWRDVFAYSLLKQGYLLNTRLISNMVDVADLDEPTRQRLSFYTHQFIDSMSPANFTAINPDVMQLAFETGGQSLRAG</sequence>